<comment type="caution">
    <text evidence="6">The sequence shown here is derived from an EMBL/GenBank/DDBJ whole genome shotgun (WGS) entry which is preliminary data.</text>
</comment>
<evidence type="ECO:0000256" key="4">
    <source>
        <dbReference type="ARBA" id="ARBA00022840"/>
    </source>
</evidence>
<feature type="domain" description="Protein kinase" evidence="5">
    <location>
        <begin position="1"/>
        <end position="140"/>
    </location>
</feature>
<evidence type="ECO:0000259" key="5">
    <source>
        <dbReference type="PROSITE" id="PS50011"/>
    </source>
</evidence>
<organism evidence="6 7">
    <name type="scientific">Desmophyllum pertusum</name>
    <dbReference type="NCBI Taxonomy" id="174260"/>
    <lineage>
        <taxon>Eukaryota</taxon>
        <taxon>Metazoa</taxon>
        <taxon>Cnidaria</taxon>
        <taxon>Anthozoa</taxon>
        <taxon>Hexacorallia</taxon>
        <taxon>Scleractinia</taxon>
        <taxon>Caryophylliina</taxon>
        <taxon>Caryophylliidae</taxon>
        <taxon>Desmophyllum</taxon>
    </lineage>
</organism>
<dbReference type="GO" id="GO:0005524">
    <property type="term" value="F:ATP binding"/>
    <property type="evidence" value="ECO:0007669"/>
    <property type="project" value="UniProtKB-KW"/>
</dbReference>
<dbReference type="InterPro" id="IPR008271">
    <property type="entry name" value="Ser/Thr_kinase_AS"/>
</dbReference>
<keyword evidence="4" id="KW-0067">ATP-binding</keyword>
<keyword evidence="7" id="KW-1185">Reference proteome</keyword>
<evidence type="ECO:0000313" key="6">
    <source>
        <dbReference type="EMBL" id="KAJ7351890.1"/>
    </source>
</evidence>
<dbReference type="InterPro" id="IPR011009">
    <property type="entry name" value="Kinase-like_dom_sf"/>
</dbReference>
<dbReference type="Gene3D" id="1.10.510.10">
    <property type="entry name" value="Transferase(Phosphotransferase) domain 1"/>
    <property type="match status" value="2"/>
</dbReference>
<dbReference type="PROSITE" id="PS00108">
    <property type="entry name" value="PROTEIN_KINASE_ST"/>
    <property type="match status" value="1"/>
</dbReference>
<dbReference type="PROSITE" id="PS50011">
    <property type="entry name" value="PROTEIN_KINASE_DOM"/>
    <property type="match status" value="1"/>
</dbReference>
<dbReference type="InterPro" id="IPR000719">
    <property type="entry name" value="Prot_kinase_dom"/>
</dbReference>
<dbReference type="SUPFAM" id="SSF56112">
    <property type="entry name" value="Protein kinase-like (PK-like)"/>
    <property type="match status" value="1"/>
</dbReference>
<dbReference type="PANTHER" id="PTHR48016">
    <property type="entry name" value="MAP KINASE KINASE KINASE SSK2-RELATED-RELATED"/>
    <property type="match status" value="1"/>
</dbReference>
<evidence type="ECO:0000256" key="3">
    <source>
        <dbReference type="ARBA" id="ARBA00022777"/>
    </source>
</evidence>
<dbReference type="Proteomes" id="UP001163046">
    <property type="component" value="Unassembled WGS sequence"/>
</dbReference>
<dbReference type="EMBL" id="MU827351">
    <property type="protein sequence ID" value="KAJ7351890.1"/>
    <property type="molecule type" value="Genomic_DNA"/>
</dbReference>
<dbReference type="InterPro" id="IPR050538">
    <property type="entry name" value="MAP_kinase_kinase_kinase"/>
</dbReference>
<accession>A0A9X0CJY5</accession>
<dbReference type="AlphaFoldDB" id="A0A9X0CJY5"/>
<proteinExistence type="predicted"/>
<dbReference type="Pfam" id="PF00069">
    <property type="entry name" value="Pkinase"/>
    <property type="match status" value="1"/>
</dbReference>
<keyword evidence="3" id="KW-0418">Kinase</keyword>
<evidence type="ECO:0000313" key="7">
    <source>
        <dbReference type="Proteomes" id="UP001163046"/>
    </source>
</evidence>
<keyword evidence="2" id="KW-0547">Nucleotide-binding</keyword>
<protein>
    <recommendedName>
        <fullName evidence="5">Protein kinase domain-containing protein</fullName>
    </recommendedName>
</protein>
<dbReference type="GO" id="GO:0004672">
    <property type="term" value="F:protein kinase activity"/>
    <property type="evidence" value="ECO:0007669"/>
    <property type="project" value="InterPro"/>
</dbReference>
<reference evidence="6" key="1">
    <citation type="submission" date="2023-01" db="EMBL/GenBank/DDBJ databases">
        <title>Genome assembly of the deep-sea coral Lophelia pertusa.</title>
        <authorList>
            <person name="Herrera S."/>
            <person name="Cordes E."/>
        </authorList>
    </citation>
    <scope>NUCLEOTIDE SEQUENCE</scope>
    <source>
        <strain evidence="6">USNM1676648</strain>
        <tissue evidence="6">Polyp</tissue>
    </source>
</reference>
<sequence length="141" mass="16123">MECLGYLEDILKAVKFLQSKGIVHTDIKGDNVLMEENRLRVKLIDFGSAQVQTDENRSNDIWKTGCLALEMLNGKRPPLFQFTYGGILQRQNSCRPEHHIPSQAMQEIKELLRFCFGLNLTPDQNSLPSATEILKNQTLFQ</sequence>
<gene>
    <name evidence="6" type="ORF">OS493_034797</name>
</gene>
<evidence type="ECO:0000256" key="1">
    <source>
        <dbReference type="ARBA" id="ARBA00022679"/>
    </source>
</evidence>
<dbReference type="PANTHER" id="PTHR48016:SF56">
    <property type="entry name" value="MAPKK KINASE"/>
    <property type="match status" value="1"/>
</dbReference>
<keyword evidence="1" id="KW-0808">Transferase</keyword>
<dbReference type="OrthoDB" id="5989452at2759"/>
<evidence type="ECO:0000256" key="2">
    <source>
        <dbReference type="ARBA" id="ARBA00022741"/>
    </source>
</evidence>
<name>A0A9X0CJY5_9CNID</name>